<dbReference type="RefSeq" id="WP_184980848.1">
    <property type="nucleotide sequence ID" value="NZ_JACHNE010000001.1"/>
</dbReference>
<dbReference type="Proteomes" id="UP000590647">
    <property type="component" value="Unassembled WGS sequence"/>
</dbReference>
<evidence type="ECO:0000313" key="1">
    <source>
        <dbReference type="EMBL" id="MBB5792931.1"/>
    </source>
</evidence>
<comment type="caution">
    <text evidence="1">The sequence shown here is derived from an EMBL/GenBank/DDBJ whole genome shotgun (WGS) entry which is preliminary data.</text>
</comment>
<proteinExistence type="predicted"/>
<evidence type="ECO:0000313" key="2">
    <source>
        <dbReference type="Proteomes" id="UP000590647"/>
    </source>
</evidence>
<protein>
    <submittedName>
        <fullName evidence="1">Uncharacterized protein</fullName>
    </submittedName>
</protein>
<keyword evidence="2" id="KW-1185">Reference proteome</keyword>
<name>A0A7W9H022_9ACTN</name>
<organism evidence="1 2">
    <name type="scientific">Streptomyces caelestis</name>
    <dbReference type="NCBI Taxonomy" id="36816"/>
    <lineage>
        <taxon>Bacteria</taxon>
        <taxon>Bacillati</taxon>
        <taxon>Actinomycetota</taxon>
        <taxon>Actinomycetes</taxon>
        <taxon>Kitasatosporales</taxon>
        <taxon>Streptomycetaceae</taxon>
        <taxon>Streptomyces</taxon>
    </lineage>
</organism>
<dbReference type="AlphaFoldDB" id="A0A7W9H022"/>
<accession>A0A7W9H022</accession>
<dbReference type="EMBL" id="JACHNE010000001">
    <property type="protein sequence ID" value="MBB5792931.1"/>
    <property type="molecule type" value="Genomic_DNA"/>
</dbReference>
<gene>
    <name evidence="1" type="ORF">HDA41_000895</name>
</gene>
<sequence length="190" mass="20298">MHRLDAIAPERIAPGAFCTTLLYEHECRRLRALLEVSEDWNSSGAVGSAVLPGERMTPEMLIYAEAVHRLVDAHILETEHSVFGDRTWPAVACQEFRRGSHTSARVAEACFSGGSRALTVLLALAIDETEPFAQGEGDIVLTSDGGCALALAVPAGTAVAVDGSWTLTAYGSRTDLLVEYVRADAEGAVR</sequence>
<reference evidence="1 2" key="1">
    <citation type="submission" date="2020-08" db="EMBL/GenBank/DDBJ databases">
        <title>Sequencing the genomes of 1000 actinobacteria strains.</title>
        <authorList>
            <person name="Klenk H.-P."/>
        </authorList>
    </citation>
    <scope>NUCLEOTIDE SEQUENCE [LARGE SCALE GENOMIC DNA]</scope>
    <source>
        <strain evidence="1 2">DSM 40084</strain>
    </source>
</reference>